<accession>A0ABN8PAN8</accession>
<feature type="non-terminal residue" evidence="1">
    <location>
        <position position="1"/>
    </location>
</feature>
<sequence length="71" mass="8430">VRAIHLEIVESLSTDRVLPSSPTTFHVSPWVASYYYLRQREVLCWSRERINDLAVLNKVRWIFTTPYSPHQ</sequence>
<protein>
    <submittedName>
        <fullName evidence="1">Uncharacterized protein</fullName>
    </submittedName>
</protein>
<dbReference type="Proteomes" id="UP001159405">
    <property type="component" value="Unassembled WGS sequence"/>
</dbReference>
<organism evidence="1 2">
    <name type="scientific">Porites lobata</name>
    <dbReference type="NCBI Taxonomy" id="104759"/>
    <lineage>
        <taxon>Eukaryota</taxon>
        <taxon>Metazoa</taxon>
        <taxon>Cnidaria</taxon>
        <taxon>Anthozoa</taxon>
        <taxon>Hexacorallia</taxon>
        <taxon>Scleractinia</taxon>
        <taxon>Fungiina</taxon>
        <taxon>Poritidae</taxon>
        <taxon>Porites</taxon>
    </lineage>
</organism>
<evidence type="ECO:0000313" key="2">
    <source>
        <dbReference type="Proteomes" id="UP001159405"/>
    </source>
</evidence>
<dbReference type="EMBL" id="CALNXK010000062">
    <property type="protein sequence ID" value="CAH3139285.1"/>
    <property type="molecule type" value="Genomic_DNA"/>
</dbReference>
<comment type="caution">
    <text evidence="1">The sequence shown here is derived from an EMBL/GenBank/DDBJ whole genome shotgun (WGS) entry which is preliminary data.</text>
</comment>
<evidence type="ECO:0000313" key="1">
    <source>
        <dbReference type="EMBL" id="CAH3139285.1"/>
    </source>
</evidence>
<keyword evidence="2" id="KW-1185">Reference proteome</keyword>
<gene>
    <name evidence="1" type="ORF">PLOB_00040592</name>
</gene>
<reference evidence="1 2" key="1">
    <citation type="submission" date="2022-05" db="EMBL/GenBank/DDBJ databases">
        <authorList>
            <consortium name="Genoscope - CEA"/>
            <person name="William W."/>
        </authorList>
    </citation>
    <scope>NUCLEOTIDE SEQUENCE [LARGE SCALE GENOMIC DNA]</scope>
</reference>
<proteinExistence type="predicted"/>
<name>A0ABN8PAN8_9CNID</name>